<proteinExistence type="predicted"/>
<comment type="caution">
    <text evidence="1">The sequence shown here is derived from an EMBL/GenBank/DDBJ whole genome shotgun (WGS) entry which is preliminary data.</text>
</comment>
<dbReference type="Proteomes" id="UP000814033">
    <property type="component" value="Unassembled WGS sequence"/>
</dbReference>
<evidence type="ECO:0000313" key="1">
    <source>
        <dbReference type="EMBL" id="KAI0048844.1"/>
    </source>
</evidence>
<feature type="non-terminal residue" evidence="1">
    <location>
        <position position="129"/>
    </location>
</feature>
<gene>
    <name evidence="1" type="ORF">FA95DRAFT_1470093</name>
</gene>
<feature type="non-terminal residue" evidence="1">
    <location>
        <position position="1"/>
    </location>
</feature>
<organism evidence="1 2">
    <name type="scientific">Auriscalpium vulgare</name>
    <dbReference type="NCBI Taxonomy" id="40419"/>
    <lineage>
        <taxon>Eukaryota</taxon>
        <taxon>Fungi</taxon>
        <taxon>Dikarya</taxon>
        <taxon>Basidiomycota</taxon>
        <taxon>Agaricomycotina</taxon>
        <taxon>Agaricomycetes</taxon>
        <taxon>Russulales</taxon>
        <taxon>Auriscalpiaceae</taxon>
        <taxon>Auriscalpium</taxon>
    </lineage>
</organism>
<evidence type="ECO:0000313" key="2">
    <source>
        <dbReference type="Proteomes" id="UP000814033"/>
    </source>
</evidence>
<keyword evidence="2" id="KW-1185">Reference proteome</keyword>
<name>A0ACB8RXA0_9AGAM</name>
<reference evidence="1" key="2">
    <citation type="journal article" date="2022" name="New Phytol.">
        <title>Evolutionary transition to the ectomycorrhizal habit in the genomes of a hyperdiverse lineage of mushroom-forming fungi.</title>
        <authorList>
            <person name="Looney B."/>
            <person name="Miyauchi S."/>
            <person name="Morin E."/>
            <person name="Drula E."/>
            <person name="Courty P.E."/>
            <person name="Kohler A."/>
            <person name="Kuo A."/>
            <person name="LaButti K."/>
            <person name="Pangilinan J."/>
            <person name="Lipzen A."/>
            <person name="Riley R."/>
            <person name="Andreopoulos W."/>
            <person name="He G."/>
            <person name="Johnson J."/>
            <person name="Nolan M."/>
            <person name="Tritt A."/>
            <person name="Barry K.W."/>
            <person name="Grigoriev I.V."/>
            <person name="Nagy L.G."/>
            <person name="Hibbett D."/>
            <person name="Henrissat B."/>
            <person name="Matheny P.B."/>
            <person name="Labbe J."/>
            <person name="Martin F.M."/>
        </authorList>
    </citation>
    <scope>NUCLEOTIDE SEQUENCE</scope>
    <source>
        <strain evidence="1">FP105234-sp</strain>
    </source>
</reference>
<sequence>RFIDTLEQAWKDKTVIAMSPIDADDFDAFLSILYPSKLDEPELSSLGEWTSVLKLATRWDCASIRRLTIKHLNAVTTPYDRLILGRTYSVEEWIQPAMIALCERKESMTREEGHRMRYEDIITIAAARD</sequence>
<accession>A0ACB8RXA0</accession>
<protein>
    <submittedName>
        <fullName evidence="1">Uncharacterized protein</fullName>
    </submittedName>
</protein>
<dbReference type="EMBL" id="MU275881">
    <property type="protein sequence ID" value="KAI0048844.1"/>
    <property type="molecule type" value="Genomic_DNA"/>
</dbReference>
<reference evidence="1" key="1">
    <citation type="submission" date="2021-02" db="EMBL/GenBank/DDBJ databases">
        <authorList>
            <consortium name="DOE Joint Genome Institute"/>
            <person name="Ahrendt S."/>
            <person name="Looney B.P."/>
            <person name="Miyauchi S."/>
            <person name="Morin E."/>
            <person name="Drula E."/>
            <person name="Courty P.E."/>
            <person name="Chicoki N."/>
            <person name="Fauchery L."/>
            <person name="Kohler A."/>
            <person name="Kuo A."/>
            <person name="Labutti K."/>
            <person name="Pangilinan J."/>
            <person name="Lipzen A."/>
            <person name="Riley R."/>
            <person name="Andreopoulos W."/>
            <person name="He G."/>
            <person name="Johnson J."/>
            <person name="Barry K.W."/>
            <person name="Grigoriev I.V."/>
            <person name="Nagy L."/>
            <person name="Hibbett D."/>
            <person name="Henrissat B."/>
            <person name="Matheny P.B."/>
            <person name="Labbe J."/>
            <person name="Martin F."/>
        </authorList>
    </citation>
    <scope>NUCLEOTIDE SEQUENCE</scope>
    <source>
        <strain evidence="1">FP105234-sp</strain>
    </source>
</reference>